<dbReference type="Proteomes" id="UP000199287">
    <property type="component" value="Unassembled WGS sequence"/>
</dbReference>
<organism evidence="1 2">
    <name type="scientific">Tindallia magadiensis</name>
    <dbReference type="NCBI Taxonomy" id="69895"/>
    <lineage>
        <taxon>Bacteria</taxon>
        <taxon>Bacillati</taxon>
        <taxon>Bacillota</taxon>
        <taxon>Clostridia</taxon>
        <taxon>Peptostreptococcales</taxon>
        <taxon>Tindalliaceae</taxon>
        <taxon>Tindallia</taxon>
    </lineage>
</organism>
<dbReference type="AlphaFoldDB" id="A0A1I3HQ37"/>
<dbReference type="STRING" id="69895.SAMN05192551_1153"/>
<dbReference type="OrthoDB" id="9792160at2"/>
<dbReference type="EMBL" id="FOQA01000015">
    <property type="protein sequence ID" value="SFI37640.1"/>
    <property type="molecule type" value="Genomic_DNA"/>
</dbReference>
<name>A0A1I3HQ37_9FIRM</name>
<sequence length="172" mass="19856">MKDVLILDGYNVINSMPELHEIQKTDFQGARDRLIDMMAEYRSYRGLEVIIVFDAYKTPRSKETIQWTKGVEVVFTKEKMTADHFIEKKIQALVERKNVMVVTNDWTEQLMVLGGGATRISVRELQLDLNNAGSSIKERARITTSQKEDIASRLDIETLEKLEKFRRKEGSS</sequence>
<dbReference type="PANTHER" id="PTHR34547:SF1">
    <property type="entry name" value="YACP-LIKE NYN DOMAIN PROTEIN"/>
    <property type="match status" value="1"/>
</dbReference>
<dbReference type="Pfam" id="PF05991">
    <property type="entry name" value="NYN_YacP"/>
    <property type="match status" value="1"/>
</dbReference>
<dbReference type="RefSeq" id="WP_093373807.1">
    <property type="nucleotide sequence ID" value="NZ_FOQA01000015.1"/>
</dbReference>
<evidence type="ECO:0008006" key="3">
    <source>
        <dbReference type="Google" id="ProtNLM"/>
    </source>
</evidence>
<dbReference type="CDD" id="cd10912">
    <property type="entry name" value="PIN_YacP-like"/>
    <property type="match status" value="1"/>
</dbReference>
<protein>
    <recommendedName>
        <fullName evidence="3">YacP-like NYN domain-containing protein</fullName>
    </recommendedName>
</protein>
<evidence type="ECO:0000313" key="2">
    <source>
        <dbReference type="Proteomes" id="UP000199287"/>
    </source>
</evidence>
<dbReference type="PANTHER" id="PTHR34547">
    <property type="entry name" value="YACP-LIKE NYN DOMAIN PROTEIN"/>
    <property type="match status" value="1"/>
</dbReference>
<gene>
    <name evidence="1" type="ORF">SAMN05192551_1153</name>
</gene>
<keyword evidence="2" id="KW-1185">Reference proteome</keyword>
<reference evidence="2" key="1">
    <citation type="submission" date="2016-10" db="EMBL/GenBank/DDBJ databases">
        <authorList>
            <person name="Varghese N."/>
            <person name="Submissions S."/>
        </authorList>
    </citation>
    <scope>NUCLEOTIDE SEQUENCE [LARGE SCALE GENOMIC DNA]</scope>
    <source>
        <strain evidence="2">Z-7934</strain>
    </source>
</reference>
<evidence type="ECO:0000313" key="1">
    <source>
        <dbReference type="EMBL" id="SFI37640.1"/>
    </source>
</evidence>
<dbReference type="InterPro" id="IPR010298">
    <property type="entry name" value="YacP-like"/>
</dbReference>
<accession>A0A1I3HQ37</accession>
<proteinExistence type="predicted"/>